<gene>
    <name evidence="3" type="ORF">DDIC_04220</name>
</gene>
<sequence length="174" mass="18548">MSLARQSFATFLTNLAATGAFCAVLLFATQALAAEAAPQAVIAQPGAEPAANNAEPQDPAPPAESLFSQTYQACMDEAAGTTTAMQDCMAAEQERLETRMAAQRNRVAPTLNPERAKAFTEALGAWDTLRKSGSLAMYDPDGGTLSPLMASLWYLEQTARMARWVDGMLENAEP</sequence>
<proteinExistence type="predicted"/>
<dbReference type="AlphaFoldDB" id="A0A4P7UJZ8"/>
<evidence type="ECO:0000313" key="4">
    <source>
        <dbReference type="Proteomes" id="UP000297065"/>
    </source>
</evidence>
<accession>A0A4P7UJZ8</accession>
<dbReference type="Proteomes" id="UP000297065">
    <property type="component" value="Chromosome"/>
</dbReference>
<evidence type="ECO:0000256" key="1">
    <source>
        <dbReference type="SAM" id="SignalP"/>
    </source>
</evidence>
<dbReference type="Pfam" id="PF07007">
    <property type="entry name" value="LprI"/>
    <property type="match status" value="1"/>
</dbReference>
<protein>
    <submittedName>
        <fullName evidence="3">DUF1311 domain-containing protein</fullName>
    </submittedName>
</protein>
<organism evidence="3 4">
    <name type="scientific">Desulfovibrio desulfuricans</name>
    <dbReference type="NCBI Taxonomy" id="876"/>
    <lineage>
        <taxon>Bacteria</taxon>
        <taxon>Pseudomonadati</taxon>
        <taxon>Thermodesulfobacteriota</taxon>
        <taxon>Desulfovibrionia</taxon>
        <taxon>Desulfovibrionales</taxon>
        <taxon>Desulfovibrionaceae</taxon>
        <taxon>Desulfovibrio</taxon>
    </lineage>
</organism>
<evidence type="ECO:0000313" key="3">
    <source>
        <dbReference type="EMBL" id="QCC85098.1"/>
    </source>
</evidence>
<dbReference type="InterPro" id="IPR009739">
    <property type="entry name" value="LprI-like_N"/>
</dbReference>
<evidence type="ECO:0000259" key="2">
    <source>
        <dbReference type="Pfam" id="PF07007"/>
    </source>
</evidence>
<name>A0A4P7UJZ8_DESDE</name>
<dbReference type="RefSeq" id="WP_136399289.1">
    <property type="nucleotide sequence ID" value="NZ_CP036295.1"/>
</dbReference>
<feature type="signal peptide" evidence="1">
    <location>
        <begin position="1"/>
        <end position="33"/>
    </location>
</feature>
<reference evidence="3 4" key="1">
    <citation type="submission" date="2019-02" db="EMBL/GenBank/DDBJ databases">
        <title>Complete Genome Sequence of Desulfovibrio desulfuricans IC1, a Sulfonate Utilizing Anaerobe.</title>
        <authorList>
            <person name="Day L.A."/>
            <person name="De Leon K.B."/>
            <person name="Wall J.D."/>
        </authorList>
    </citation>
    <scope>NUCLEOTIDE SEQUENCE [LARGE SCALE GENOMIC DNA]</scope>
    <source>
        <strain evidence="3 4">IC1</strain>
    </source>
</reference>
<keyword evidence="1" id="KW-0732">Signal</keyword>
<dbReference type="OrthoDB" id="5460749at2"/>
<feature type="chain" id="PRO_5020616826" evidence="1">
    <location>
        <begin position="34"/>
        <end position="174"/>
    </location>
</feature>
<feature type="domain" description="Lysozyme inhibitor LprI-like N-terminal" evidence="2">
    <location>
        <begin position="74"/>
        <end position="162"/>
    </location>
</feature>
<dbReference type="EMBL" id="CP036295">
    <property type="protein sequence ID" value="QCC85098.1"/>
    <property type="molecule type" value="Genomic_DNA"/>
</dbReference>